<organism evidence="2">
    <name type="scientific">Chromera velia CCMP2878</name>
    <dbReference type="NCBI Taxonomy" id="1169474"/>
    <lineage>
        <taxon>Eukaryota</taxon>
        <taxon>Sar</taxon>
        <taxon>Alveolata</taxon>
        <taxon>Colpodellida</taxon>
        <taxon>Chromeraceae</taxon>
        <taxon>Chromera</taxon>
    </lineage>
</organism>
<dbReference type="EMBL" id="CDMZ01001875">
    <property type="protein sequence ID" value="CEM38675.1"/>
    <property type="molecule type" value="Genomic_DNA"/>
</dbReference>
<name>A0A0G4H4U0_9ALVE</name>
<sequence length="564" mass="59391">MEKGTGRREKETQGGVVSSPRFGSLQFLREGVENYRRFLSLRPKAAQRGVTLVLTYQIDLFWHAHMLASLERYRDDCFRLMGMTLHHDDSLTDRSVGGILDTSFGSTEALWREAFGCGYAVEGGMYRGEPPPRFFHPQWVSSPEALKVKILLSPSTGEFADTGGVYGEGQRGSDTEELALVAASALAFPRPTSLFEKMFGTPLGNALPFLSSSNRQTSLPAPQLEHRNCSDTARPPPQQVMLLPTAVHGTAHTRAQWQAGEVESEPEPSLIGARDPWAPSQSQQSEDIISEVTPVTTPQITPDSFIPANSRSRTKGVNSNPAMSNYIFGNGPDGVGYYHMKTPAAFGIARGRAAIAKEVAERELRLWNQGACLRYGCCFCCLSSWTPTWNRRERELKKTSEEVSLAVDILDFRYTQGGSLEDSTASLPEGLQIRLAPLTRELDAKDRARRRTDDQTHPELELLPKGAACGAGLAEWAKGGGVQVNKVKRRSGGGGSGGRRACGGAACGVAACGAGAYGGGGFFGGGGIFDGGGGCGGGGGGGGCGGGGGGGGCGGGGGGGGCGG</sequence>
<dbReference type="VEuPathDB" id="CryptoDB:Cvel_5697"/>
<gene>
    <name evidence="2" type="ORF">Cvel_5697</name>
</gene>
<reference evidence="2" key="1">
    <citation type="submission" date="2014-11" db="EMBL/GenBank/DDBJ databases">
        <authorList>
            <person name="Otto D Thomas"/>
            <person name="Naeem Raeece"/>
        </authorList>
    </citation>
    <scope>NUCLEOTIDE SEQUENCE</scope>
</reference>
<protein>
    <submittedName>
        <fullName evidence="2">Uncharacterized protein</fullName>
    </submittedName>
</protein>
<feature type="region of interest" description="Disordered" evidence="1">
    <location>
        <begin position="297"/>
        <end position="317"/>
    </location>
</feature>
<dbReference type="PANTHER" id="PTHR34365">
    <property type="entry name" value="ENOLASE (DUF1399)"/>
    <property type="match status" value="1"/>
</dbReference>
<dbReference type="PANTHER" id="PTHR34365:SF7">
    <property type="entry name" value="GLYCINE-RICH DOMAIN-CONTAINING PROTEIN 1"/>
    <property type="match status" value="1"/>
</dbReference>
<proteinExistence type="predicted"/>
<dbReference type="Pfam" id="PF07173">
    <property type="entry name" value="GRDP-like"/>
    <property type="match status" value="1"/>
</dbReference>
<evidence type="ECO:0000313" key="2">
    <source>
        <dbReference type="EMBL" id="CEM38675.1"/>
    </source>
</evidence>
<accession>A0A0G4H4U0</accession>
<dbReference type="InterPro" id="IPR009836">
    <property type="entry name" value="GRDP-like"/>
</dbReference>
<dbReference type="AlphaFoldDB" id="A0A0G4H4U0"/>
<evidence type="ECO:0000256" key="1">
    <source>
        <dbReference type="SAM" id="MobiDB-lite"/>
    </source>
</evidence>